<dbReference type="InterPro" id="IPR016047">
    <property type="entry name" value="M23ase_b-sheet_dom"/>
</dbReference>
<dbReference type="EMBL" id="LS483476">
    <property type="protein sequence ID" value="SQI55802.1"/>
    <property type="molecule type" value="Genomic_DNA"/>
</dbReference>
<organism evidence="3 4">
    <name type="scientific">Lederbergia lenta</name>
    <name type="common">Bacillus lentus</name>
    <dbReference type="NCBI Taxonomy" id="1467"/>
    <lineage>
        <taxon>Bacteria</taxon>
        <taxon>Bacillati</taxon>
        <taxon>Bacillota</taxon>
        <taxon>Bacilli</taxon>
        <taxon>Bacillales</taxon>
        <taxon>Bacillaceae</taxon>
        <taxon>Lederbergia</taxon>
    </lineage>
</organism>
<keyword evidence="1" id="KW-1133">Transmembrane helix</keyword>
<dbReference type="PANTHER" id="PTHR21666">
    <property type="entry name" value="PEPTIDASE-RELATED"/>
    <property type="match status" value="1"/>
</dbReference>
<dbReference type="KEGG" id="blen:NCTC4824_01550"/>
<dbReference type="PANTHER" id="PTHR21666:SF274">
    <property type="entry name" value="STAGE IV SPORULATION PROTEIN FA"/>
    <property type="match status" value="1"/>
</dbReference>
<dbReference type="InterPro" id="IPR011055">
    <property type="entry name" value="Dup_hybrid_motif"/>
</dbReference>
<dbReference type="Gene3D" id="2.70.70.10">
    <property type="entry name" value="Glucose Permease (Domain IIA)"/>
    <property type="match status" value="1"/>
</dbReference>
<keyword evidence="4" id="KW-1185">Reference proteome</keyword>
<dbReference type="Pfam" id="PF01551">
    <property type="entry name" value="Peptidase_M23"/>
    <property type="match status" value="1"/>
</dbReference>
<dbReference type="CDD" id="cd12797">
    <property type="entry name" value="M23_peptidase"/>
    <property type="match status" value="1"/>
</dbReference>
<keyword evidence="1" id="KW-0812">Transmembrane</keyword>
<evidence type="ECO:0000256" key="1">
    <source>
        <dbReference type="SAM" id="Phobius"/>
    </source>
</evidence>
<dbReference type="GO" id="GO:0004222">
    <property type="term" value="F:metalloendopeptidase activity"/>
    <property type="evidence" value="ECO:0007669"/>
    <property type="project" value="TreeGrafter"/>
</dbReference>
<dbReference type="STRING" id="1348624.GCA_001591545_00636"/>
<dbReference type="AlphaFoldDB" id="A0A2X4WA96"/>
<name>A0A2X4WA96_LEDLE</name>
<reference evidence="3 4" key="1">
    <citation type="submission" date="2018-06" db="EMBL/GenBank/DDBJ databases">
        <authorList>
            <consortium name="Pathogen Informatics"/>
            <person name="Doyle S."/>
        </authorList>
    </citation>
    <scope>NUCLEOTIDE SEQUENCE [LARGE SCALE GENOMIC DNA]</scope>
    <source>
        <strain evidence="3 4">NCTC4824</strain>
    </source>
</reference>
<accession>A0A2X4WA96</accession>
<dbReference type="RefSeq" id="WP_066137197.1">
    <property type="nucleotide sequence ID" value="NZ_CBCSGM010000001.1"/>
</dbReference>
<sequence length="253" mass="28606">MNQRADEIRKRLARRRKQYPMNNNSELHKHPTIHERDIDEEQSIFHSEPDTTIHPLWNKELFFMKILGSALIVLIVAIIYQTPSPMFEQARSSVQVTMEKEFQFAAVGKWYEGKFGKPLALFPTAPEQSVATPDKEVLQPVAGKVLAQFADDGRGIILETSSGVEVEAMTEGRIIFAGKQEDIGNTVIIQHPDKSESWYGKLDEITVKPYEKVSSGKTVGTVSTGQDGTVGEFYFAIKREDKFIDPIQVMNFD</sequence>
<evidence type="ECO:0000313" key="4">
    <source>
        <dbReference type="Proteomes" id="UP000249134"/>
    </source>
</evidence>
<protein>
    <submittedName>
        <fullName evidence="3">Stage IV sporulation protein FA</fullName>
    </submittedName>
</protein>
<keyword evidence="1" id="KW-0472">Membrane</keyword>
<evidence type="ECO:0000313" key="3">
    <source>
        <dbReference type="EMBL" id="SQI55802.1"/>
    </source>
</evidence>
<feature type="domain" description="M23ase beta-sheet core" evidence="2">
    <location>
        <begin position="154"/>
        <end position="246"/>
    </location>
</feature>
<gene>
    <name evidence="3" type="primary">spoIVFA</name>
    <name evidence="3" type="ORF">NCTC4824_01550</name>
</gene>
<dbReference type="Proteomes" id="UP000249134">
    <property type="component" value="Chromosome 1"/>
</dbReference>
<proteinExistence type="predicted"/>
<dbReference type="InterPro" id="IPR050570">
    <property type="entry name" value="Cell_wall_metabolism_enzyme"/>
</dbReference>
<evidence type="ECO:0000259" key="2">
    <source>
        <dbReference type="Pfam" id="PF01551"/>
    </source>
</evidence>
<dbReference type="SUPFAM" id="SSF51261">
    <property type="entry name" value="Duplicated hybrid motif"/>
    <property type="match status" value="1"/>
</dbReference>
<feature type="transmembrane region" description="Helical" evidence="1">
    <location>
        <begin position="62"/>
        <end position="80"/>
    </location>
</feature>